<sequence length="466" mass="50577">MPRSDTAVRARTRLLLMYNLTQQVRVPDDMLRPLTEALDLGRFAAHVEAAGRLLPRLVLHERVPEITLPPSAARVDGAAITLAVTPRWDPLLFVEVEIADDADGSDAIAETLYATWQDRSATRVDGAPLTEWLDERLRAHGVTARPADQPPLEFGRNVHQSVFPGAALARGLLAEHVRGDAVGSDVVTIVLRGTLDGSTGATLGIRRPETLNNPGQTMVAHGRGVSLIVGYAPPVENAFGLAAAGILNAVAAVHRIRRQAFEALELDRAAVVETADDARTLVARLSRRLSDLQLDLSFSVEAYADTILIPELLVESFHSSLRGVSALADALANTSRIVERVDAVLATRRVDLETASQQYAERRDRVLAAVIAVGSVIALPPALLLAFFGVNSSDVDPRRSILDVHHYGVAYAIAWLPFLLLIAVGLVARHRISLRLSAPAADIPAVIPDRRRTRRSWLGRSRRHGR</sequence>
<reference evidence="2 3" key="1">
    <citation type="submission" date="2019-09" db="EMBL/GenBank/DDBJ databases">
        <title>Screening of Novel Bioactive Compounds from Soil-Associated.</title>
        <authorList>
            <person name="Zhao S."/>
        </authorList>
    </citation>
    <scope>NUCLEOTIDE SEQUENCE [LARGE SCALE GENOMIC DNA]</scope>
    <source>
        <strain evidence="2 3">HIT-DPA4</strain>
    </source>
</reference>
<dbReference type="AlphaFoldDB" id="A0A6H9UNJ2"/>
<keyword evidence="3" id="KW-1185">Reference proteome</keyword>
<feature type="transmembrane region" description="Helical" evidence="1">
    <location>
        <begin position="408"/>
        <end position="428"/>
    </location>
</feature>
<feature type="transmembrane region" description="Helical" evidence="1">
    <location>
        <begin position="366"/>
        <end position="388"/>
    </location>
</feature>
<protein>
    <submittedName>
        <fullName evidence="2">Uncharacterized protein</fullName>
    </submittedName>
</protein>
<accession>A0A6H9UNJ2</accession>
<evidence type="ECO:0000313" key="3">
    <source>
        <dbReference type="Proteomes" id="UP000442707"/>
    </source>
</evidence>
<evidence type="ECO:0000313" key="2">
    <source>
        <dbReference type="EMBL" id="KAB1139675.1"/>
    </source>
</evidence>
<dbReference type="Proteomes" id="UP000442707">
    <property type="component" value="Unassembled WGS sequence"/>
</dbReference>
<dbReference type="EMBL" id="VZRB01000055">
    <property type="protein sequence ID" value="KAB1139675.1"/>
    <property type="molecule type" value="Genomic_DNA"/>
</dbReference>
<proteinExistence type="predicted"/>
<organism evidence="2 3">
    <name type="scientific">Streptomyces luteolifulvus</name>
    <dbReference type="NCBI Taxonomy" id="2615112"/>
    <lineage>
        <taxon>Bacteria</taxon>
        <taxon>Bacillati</taxon>
        <taxon>Actinomycetota</taxon>
        <taxon>Actinomycetes</taxon>
        <taxon>Kitasatosporales</taxon>
        <taxon>Streptomycetaceae</taxon>
        <taxon>Streptomyces</taxon>
    </lineage>
</organism>
<name>A0A6H9UNJ2_9ACTN</name>
<keyword evidence="1" id="KW-0812">Transmembrane</keyword>
<comment type="caution">
    <text evidence="2">The sequence shown here is derived from an EMBL/GenBank/DDBJ whole genome shotgun (WGS) entry which is preliminary data.</text>
</comment>
<evidence type="ECO:0000256" key="1">
    <source>
        <dbReference type="SAM" id="Phobius"/>
    </source>
</evidence>
<keyword evidence="1" id="KW-0472">Membrane</keyword>
<keyword evidence="1" id="KW-1133">Transmembrane helix</keyword>
<gene>
    <name evidence="2" type="ORF">F7R91_38995</name>
</gene>